<reference evidence="5 6" key="1">
    <citation type="journal article" date="2010" name="Proc. Natl. Acad. Sci. U.S.A.">
        <title>Insights into evolution of multicellular fungi from the assembled chromosomes of the mushroom Coprinopsis cinerea (Coprinus cinereus).</title>
        <authorList>
            <person name="Stajich J.E."/>
            <person name="Wilke S.K."/>
            <person name="Ahren D."/>
            <person name="Au C.H."/>
            <person name="Birren B.W."/>
            <person name="Borodovsky M."/>
            <person name="Burns C."/>
            <person name="Canback B."/>
            <person name="Casselton L.A."/>
            <person name="Cheng C.K."/>
            <person name="Deng J."/>
            <person name="Dietrich F.S."/>
            <person name="Fargo D.C."/>
            <person name="Farman M.L."/>
            <person name="Gathman A.C."/>
            <person name="Goldberg J."/>
            <person name="Guigo R."/>
            <person name="Hoegger P.J."/>
            <person name="Hooker J.B."/>
            <person name="Huggins A."/>
            <person name="James T.Y."/>
            <person name="Kamada T."/>
            <person name="Kilaru S."/>
            <person name="Kodira C."/>
            <person name="Kues U."/>
            <person name="Kupfer D."/>
            <person name="Kwan H.S."/>
            <person name="Lomsadze A."/>
            <person name="Li W."/>
            <person name="Lilly W.W."/>
            <person name="Ma L.J."/>
            <person name="Mackey A.J."/>
            <person name="Manning G."/>
            <person name="Martin F."/>
            <person name="Muraguchi H."/>
            <person name="Natvig D.O."/>
            <person name="Palmerini H."/>
            <person name="Ramesh M.A."/>
            <person name="Rehmeyer C.J."/>
            <person name="Roe B.A."/>
            <person name="Shenoy N."/>
            <person name="Stanke M."/>
            <person name="Ter-Hovhannisyan V."/>
            <person name="Tunlid A."/>
            <person name="Velagapudi R."/>
            <person name="Vision T.J."/>
            <person name="Zeng Q."/>
            <person name="Zolan M.E."/>
            <person name="Pukkila P.J."/>
        </authorList>
    </citation>
    <scope>NUCLEOTIDE SEQUENCE [LARGE SCALE GENOMIC DNA]</scope>
    <source>
        <strain evidence="6">Okayama-7 / 130 / ATCC MYA-4618 / FGSC 9003</strain>
    </source>
</reference>
<dbReference type="GO" id="GO:0016491">
    <property type="term" value="F:oxidoreductase activity"/>
    <property type="evidence" value="ECO:0007669"/>
    <property type="project" value="UniProtKB-KW"/>
</dbReference>
<dbReference type="VEuPathDB" id="FungiDB:CC1G_00438"/>
<dbReference type="InterPro" id="IPR051317">
    <property type="entry name" value="Gfo/Idh/MocA_oxidoreduct"/>
</dbReference>
<evidence type="ECO:0000313" key="5">
    <source>
        <dbReference type="EMBL" id="EAU84919.1"/>
    </source>
</evidence>
<dbReference type="GeneID" id="6013859"/>
<dbReference type="KEGG" id="cci:CC1G_00438"/>
<evidence type="ECO:0000313" key="6">
    <source>
        <dbReference type="Proteomes" id="UP000001861"/>
    </source>
</evidence>
<dbReference type="Gene3D" id="3.40.50.720">
    <property type="entry name" value="NAD(P)-binding Rossmann-like Domain"/>
    <property type="match status" value="1"/>
</dbReference>
<dbReference type="Proteomes" id="UP000001861">
    <property type="component" value="Unassembled WGS sequence"/>
</dbReference>
<protein>
    <submittedName>
        <fullName evidence="5">Oxidoreductase</fullName>
    </submittedName>
</protein>
<dbReference type="Gene3D" id="3.30.360.10">
    <property type="entry name" value="Dihydrodipicolinate Reductase, domain 2"/>
    <property type="match status" value="1"/>
</dbReference>
<sequence>MSKPINTCVLGVGLAGLTFHVPFILALPRLFTLHSVLERNPKVLGGKVAQRFGVTPKIHRSIEDVLSDTDVELVVVATPNDTHYPFTKAALNAGKHVLVDKPVAESLEQAKELGDLAKSKGLVLYAYQNRRWDSDFLALKRLISLPENHPEYIGPILEFESHFDRYRKALKGTWKDQPLPGSGILYDLGAHLLDQALNLFGRPDSITAFVQNVRGIGDPNVDDSFTIRLQYGRSAARQYPLAVILRSHPLSVRSPQIRFIVRGTQGTYIKHGIDTQEEHLKMISSPNAILKDDFGREPEYLNGRIEKLLVDDESIVQTSWPTPDAGAYIELFQNLGAVIRAGSEPAVKWDEASAVIELIELAHESSRKGVTIQLSPPS</sequence>
<comment type="caution">
    <text evidence="5">The sequence shown here is derived from an EMBL/GenBank/DDBJ whole genome shotgun (WGS) entry which is preliminary data.</text>
</comment>
<evidence type="ECO:0000259" key="3">
    <source>
        <dbReference type="Pfam" id="PF01408"/>
    </source>
</evidence>
<dbReference type="InterPro" id="IPR000683">
    <property type="entry name" value="Gfo/Idh/MocA-like_OxRdtase_N"/>
</dbReference>
<comment type="similarity">
    <text evidence="1">Belongs to the Gfo/Idh/MocA family.</text>
</comment>
<dbReference type="PANTHER" id="PTHR43708">
    <property type="entry name" value="CONSERVED EXPRESSED OXIDOREDUCTASE (EUROFUNG)"/>
    <property type="match status" value="1"/>
</dbReference>
<dbReference type="FunCoup" id="A8NXY2">
    <property type="interactions" value="20"/>
</dbReference>
<dbReference type="AlphaFoldDB" id="A8NXY2"/>
<dbReference type="PANTHER" id="PTHR43708:SF5">
    <property type="entry name" value="CONSERVED EXPRESSED OXIDOREDUCTASE (EUROFUNG)-RELATED"/>
    <property type="match status" value="1"/>
</dbReference>
<dbReference type="GO" id="GO:0000166">
    <property type="term" value="F:nucleotide binding"/>
    <property type="evidence" value="ECO:0007669"/>
    <property type="project" value="InterPro"/>
</dbReference>
<dbReference type="InterPro" id="IPR004104">
    <property type="entry name" value="Gfo/Idh/MocA-like_OxRdtase_C"/>
</dbReference>
<gene>
    <name evidence="5" type="ORF">CC1G_00438</name>
</gene>
<accession>A8NXY2</accession>
<name>A8NXY2_COPC7</name>
<dbReference type="OMA" id="RFERWRP"/>
<keyword evidence="6" id="KW-1185">Reference proteome</keyword>
<dbReference type="InParanoid" id="A8NXY2"/>
<feature type="domain" description="Gfo/Idh/MocA-like oxidoreductase N-terminal" evidence="3">
    <location>
        <begin position="6"/>
        <end position="125"/>
    </location>
</feature>
<evidence type="ECO:0000256" key="2">
    <source>
        <dbReference type="ARBA" id="ARBA00023002"/>
    </source>
</evidence>
<evidence type="ECO:0000256" key="1">
    <source>
        <dbReference type="ARBA" id="ARBA00010928"/>
    </source>
</evidence>
<dbReference type="SUPFAM" id="SSF51735">
    <property type="entry name" value="NAD(P)-binding Rossmann-fold domains"/>
    <property type="match status" value="1"/>
</dbReference>
<dbReference type="Pfam" id="PF02894">
    <property type="entry name" value="GFO_IDH_MocA_C"/>
    <property type="match status" value="1"/>
</dbReference>
<dbReference type="STRING" id="240176.A8NXY2"/>
<dbReference type="EMBL" id="AACS02000005">
    <property type="protein sequence ID" value="EAU84919.1"/>
    <property type="molecule type" value="Genomic_DNA"/>
</dbReference>
<dbReference type="RefSeq" id="XP_001837302.1">
    <property type="nucleotide sequence ID" value="XM_001837250.1"/>
</dbReference>
<dbReference type="InterPro" id="IPR036291">
    <property type="entry name" value="NAD(P)-bd_dom_sf"/>
</dbReference>
<feature type="domain" description="Gfo/Idh/MocA-like oxidoreductase C-terminal" evidence="4">
    <location>
        <begin position="153"/>
        <end position="374"/>
    </location>
</feature>
<keyword evidence="2" id="KW-0560">Oxidoreductase</keyword>
<dbReference type="Pfam" id="PF01408">
    <property type="entry name" value="GFO_IDH_MocA"/>
    <property type="match status" value="1"/>
</dbReference>
<dbReference type="eggNOG" id="KOG2742">
    <property type="taxonomic scope" value="Eukaryota"/>
</dbReference>
<evidence type="ECO:0000259" key="4">
    <source>
        <dbReference type="Pfam" id="PF02894"/>
    </source>
</evidence>
<proteinExistence type="inferred from homology"/>
<dbReference type="OrthoDB" id="446809at2759"/>
<organism evidence="5 6">
    <name type="scientific">Coprinopsis cinerea (strain Okayama-7 / 130 / ATCC MYA-4618 / FGSC 9003)</name>
    <name type="common">Inky cap fungus</name>
    <name type="synonym">Hormographiella aspergillata</name>
    <dbReference type="NCBI Taxonomy" id="240176"/>
    <lineage>
        <taxon>Eukaryota</taxon>
        <taxon>Fungi</taxon>
        <taxon>Dikarya</taxon>
        <taxon>Basidiomycota</taxon>
        <taxon>Agaricomycotina</taxon>
        <taxon>Agaricomycetes</taxon>
        <taxon>Agaricomycetidae</taxon>
        <taxon>Agaricales</taxon>
        <taxon>Agaricineae</taxon>
        <taxon>Psathyrellaceae</taxon>
        <taxon>Coprinopsis</taxon>
    </lineage>
</organism>